<organism evidence="1 2">
    <name type="scientific">Pistacia integerrima</name>
    <dbReference type="NCBI Taxonomy" id="434235"/>
    <lineage>
        <taxon>Eukaryota</taxon>
        <taxon>Viridiplantae</taxon>
        <taxon>Streptophyta</taxon>
        <taxon>Embryophyta</taxon>
        <taxon>Tracheophyta</taxon>
        <taxon>Spermatophyta</taxon>
        <taxon>Magnoliopsida</taxon>
        <taxon>eudicotyledons</taxon>
        <taxon>Gunneridae</taxon>
        <taxon>Pentapetalae</taxon>
        <taxon>rosids</taxon>
        <taxon>malvids</taxon>
        <taxon>Sapindales</taxon>
        <taxon>Anacardiaceae</taxon>
        <taxon>Pistacia</taxon>
    </lineage>
</organism>
<name>A0ACC0XDB1_9ROSI</name>
<dbReference type="EMBL" id="CM047748">
    <property type="protein sequence ID" value="KAJ0015293.1"/>
    <property type="molecule type" value="Genomic_DNA"/>
</dbReference>
<accession>A0ACC0XDB1</accession>
<proteinExistence type="predicted"/>
<evidence type="ECO:0000313" key="2">
    <source>
        <dbReference type="Proteomes" id="UP001163603"/>
    </source>
</evidence>
<protein>
    <submittedName>
        <fullName evidence="1">Uncharacterized protein</fullName>
    </submittedName>
</protein>
<gene>
    <name evidence="1" type="ORF">Pint_21655</name>
</gene>
<reference evidence="2" key="1">
    <citation type="journal article" date="2023" name="G3 (Bethesda)">
        <title>Genome assembly and association tests identify interacting loci associated with vigor, precocity, and sex in interspecific pistachio rootstocks.</title>
        <authorList>
            <person name="Palmer W."/>
            <person name="Jacygrad E."/>
            <person name="Sagayaradj S."/>
            <person name="Cavanaugh K."/>
            <person name="Han R."/>
            <person name="Bertier L."/>
            <person name="Beede B."/>
            <person name="Kafkas S."/>
            <person name="Golino D."/>
            <person name="Preece J."/>
            <person name="Michelmore R."/>
        </authorList>
    </citation>
    <scope>NUCLEOTIDE SEQUENCE [LARGE SCALE GENOMIC DNA]</scope>
</reference>
<sequence length="216" mass="24991">MGFSDILVLSINQQIDKENNHPVGNGVINETSKPKKKKNAKGVAKKREENQKRWRCEWDRERLELDRRLKEKLNCEVSNRVNHSDVLKALSFALKKTEHSYLEVADLMVRENPELALIGSCVLVMLMKGEDVYLMNVRDSQAVLAKKLESNIGLGRARKDLVRIQEETMHDIEAFDDGEIDRLNNLTSVQLTVDHNTYVEEEVLRNKKEHPDDHYT</sequence>
<keyword evidence="2" id="KW-1185">Reference proteome</keyword>
<comment type="caution">
    <text evidence="1">The sequence shown here is derived from an EMBL/GenBank/DDBJ whole genome shotgun (WGS) entry which is preliminary data.</text>
</comment>
<evidence type="ECO:0000313" key="1">
    <source>
        <dbReference type="EMBL" id="KAJ0015293.1"/>
    </source>
</evidence>
<dbReference type="Proteomes" id="UP001163603">
    <property type="component" value="Chromosome 13"/>
</dbReference>